<sequence length="163" mass="17706">MLASLESVIREMFAEAILKCSHTHGQSELIALAWTLRNNVERAKHAADDEIILDPAEARELSRSLLADVGADDAPRPAEVQGNGQADPQHDEMAFQQALACVSLVFDGLLPDPTNGASRVHPHDQAPAWANEFEATALIGPLLFLRECSGSEEGNRRDRSARS</sequence>
<reference evidence="1 2" key="1">
    <citation type="submission" date="2018-08" db="EMBL/GenBank/DDBJ databases">
        <title>Genomic Encyclopedia of Archaeal and Bacterial Type Strains, Phase II (KMG-II): from individual species to whole genera.</title>
        <authorList>
            <person name="Goeker M."/>
        </authorList>
    </citation>
    <scope>NUCLEOTIDE SEQUENCE [LARGE SCALE GENOMIC DNA]</scope>
    <source>
        <strain evidence="1 2">DSM 5002</strain>
    </source>
</reference>
<proteinExistence type="predicted"/>
<evidence type="ECO:0000313" key="1">
    <source>
        <dbReference type="EMBL" id="RIA56748.1"/>
    </source>
</evidence>
<protein>
    <submittedName>
        <fullName evidence="1">Uncharacterized protein</fullName>
    </submittedName>
</protein>
<name>A0A397Q6S1_9HYPH</name>
<dbReference type="EMBL" id="QXDF01000001">
    <property type="protein sequence ID" value="RIA56748.1"/>
    <property type="molecule type" value="Genomic_DNA"/>
</dbReference>
<organism evidence="1 2">
    <name type="scientific">Dichotomicrobium thermohalophilum</name>
    <dbReference type="NCBI Taxonomy" id="933063"/>
    <lineage>
        <taxon>Bacteria</taxon>
        <taxon>Pseudomonadati</taxon>
        <taxon>Pseudomonadota</taxon>
        <taxon>Alphaproteobacteria</taxon>
        <taxon>Hyphomicrobiales</taxon>
        <taxon>Hyphomicrobiaceae</taxon>
        <taxon>Dichotomicrobium</taxon>
    </lineage>
</organism>
<evidence type="ECO:0000313" key="2">
    <source>
        <dbReference type="Proteomes" id="UP000266273"/>
    </source>
</evidence>
<accession>A0A397Q6S1</accession>
<comment type="caution">
    <text evidence="1">The sequence shown here is derived from an EMBL/GenBank/DDBJ whole genome shotgun (WGS) entry which is preliminary data.</text>
</comment>
<dbReference type="AlphaFoldDB" id="A0A397Q6S1"/>
<dbReference type="Proteomes" id="UP000266273">
    <property type="component" value="Unassembled WGS sequence"/>
</dbReference>
<gene>
    <name evidence="1" type="ORF">BXY53_1857</name>
</gene>
<keyword evidence="2" id="KW-1185">Reference proteome</keyword>